<dbReference type="EMBL" id="BKAL01000011">
    <property type="protein sequence ID" value="GEP70213.1"/>
    <property type="molecule type" value="Genomic_DNA"/>
</dbReference>
<dbReference type="AlphaFoldDB" id="A0A512PGA7"/>
<name>A0A512PGA7_9CELL</name>
<proteinExistence type="predicted"/>
<organism evidence="2 3">
    <name type="scientific">Cellulomonas soli</name>
    <dbReference type="NCBI Taxonomy" id="931535"/>
    <lineage>
        <taxon>Bacteria</taxon>
        <taxon>Bacillati</taxon>
        <taxon>Actinomycetota</taxon>
        <taxon>Actinomycetes</taxon>
        <taxon>Micrococcales</taxon>
        <taxon>Cellulomonadaceae</taxon>
        <taxon>Cellulomonas</taxon>
    </lineage>
</organism>
<sequence length="51" mass="5305">MSKQPEVHDPVIVTGRSAALDAQHHLAGLTPLAPRDGSHAVTDAALEPVAR</sequence>
<dbReference type="RefSeq" id="WP_179561633.1">
    <property type="nucleotide sequence ID" value="NZ_BAABBJ010000014.1"/>
</dbReference>
<keyword evidence="3" id="KW-1185">Reference proteome</keyword>
<protein>
    <submittedName>
        <fullName evidence="2">Uncharacterized protein</fullName>
    </submittedName>
</protein>
<reference evidence="2 3" key="1">
    <citation type="submission" date="2019-07" db="EMBL/GenBank/DDBJ databases">
        <title>Whole genome shotgun sequence of Cellulomonas soli NBRC 109434.</title>
        <authorList>
            <person name="Hosoyama A."/>
            <person name="Uohara A."/>
            <person name="Ohji S."/>
            <person name="Ichikawa N."/>
        </authorList>
    </citation>
    <scope>NUCLEOTIDE SEQUENCE [LARGE SCALE GENOMIC DNA]</scope>
    <source>
        <strain evidence="2 3">NBRC 109434</strain>
    </source>
</reference>
<feature type="region of interest" description="Disordered" evidence="1">
    <location>
        <begin position="29"/>
        <end position="51"/>
    </location>
</feature>
<evidence type="ECO:0000313" key="2">
    <source>
        <dbReference type="EMBL" id="GEP70213.1"/>
    </source>
</evidence>
<evidence type="ECO:0000256" key="1">
    <source>
        <dbReference type="SAM" id="MobiDB-lite"/>
    </source>
</evidence>
<evidence type="ECO:0000313" key="3">
    <source>
        <dbReference type="Proteomes" id="UP000321798"/>
    </source>
</evidence>
<dbReference type="Proteomes" id="UP000321798">
    <property type="component" value="Unassembled WGS sequence"/>
</dbReference>
<gene>
    <name evidence="2" type="ORF">CSO01_29280</name>
</gene>
<comment type="caution">
    <text evidence="2">The sequence shown here is derived from an EMBL/GenBank/DDBJ whole genome shotgun (WGS) entry which is preliminary data.</text>
</comment>
<accession>A0A512PGA7</accession>